<name>A0AAU9UCA3_EUPED</name>
<accession>A0AAU9UCA3</accession>
<dbReference type="SUPFAM" id="SSF53098">
    <property type="entry name" value="Ribonuclease H-like"/>
    <property type="match status" value="1"/>
</dbReference>
<reference evidence="2" key="1">
    <citation type="submission" date="2022-03" db="EMBL/GenBank/DDBJ databases">
        <authorList>
            <person name="Tunstrom K."/>
        </authorList>
    </citation>
    <scope>NUCLEOTIDE SEQUENCE</scope>
</reference>
<comment type="caution">
    <text evidence="2">The sequence shown here is derived from an EMBL/GenBank/DDBJ whole genome shotgun (WGS) entry which is preliminary data.</text>
</comment>
<dbReference type="PANTHER" id="PTHR45749">
    <property type="match status" value="1"/>
</dbReference>
<proteinExistence type="predicted"/>
<protein>
    <recommendedName>
        <fullName evidence="1">HAT C-terminal dimerisation domain-containing protein</fullName>
    </recommendedName>
</protein>
<organism evidence="2 3">
    <name type="scientific">Euphydryas editha</name>
    <name type="common">Edith's checkerspot</name>
    <dbReference type="NCBI Taxonomy" id="104508"/>
    <lineage>
        <taxon>Eukaryota</taxon>
        <taxon>Metazoa</taxon>
        <taxon>Ecdysozoa</taxon>
        <taxon>Arthropoda</taxon>
        <taxon>Hexapoda</taxon>
        <taxon>Insecta</taxon>
        <taxon>Pterygota</taxon>
        <taxon>Neoptera</taxon>
        <taxon>Endopterygota</taxon>
        <taxon>Lepidoptera</taxon>
        <taxon>Glossata</taxon>
        <taxon>Ditrysia</taxon>
        <taxon>Papilionoidea</taxon>
        <taxon>Nymphalidae</taxon>
        <taxon>Nymphalinae</taxon>
        <taxon>Euphydryas</taxon>
    </lineage>
</organism>
<dbReference type="GO" id="GO:0046983">
    <property type="term" value="F:protein dimerization activity"/>
    <property type="evidence" value="ECO:0007669"/>
    <property type="project" value="InterPro"/>
</dbReference>
<dbReference type="Pfam" id="PF05699">
    <property type="entry name" value="Dimer_Tnp_hAT"/>
    <property type="match status" value="1"/>
</dbReference>
<evidence type="ECO:0000313" key="2">
    <source>
        <dbReference type="EMBL" id="CAH2096803.1"/>
    </source>
</evidence>
<dbReference type="InterPro" id="IPR012337">
    <property type="entry name" value="RNaseH-like_sf"/>
</dbReference>
<evidence type="ECO:0000259" key="1">
    <source>
        <dbReference type="Pfam" id="PF05699"/>
    </source>
</evidence>
<feature type="domain" description="HAT C-terminal dimerisation" evidence="1">
    <location>
        <begin position="342"/>
        <end position="401"/>
    </location>
</feature>
<evidence type="ECO:0000313" key="3">
    <source>
        <dbReference type="Proteomes" id="UP001153954"/>
    </source>
</evidence>
<sequence>MNCRSQSYDNASNMSGIYSGLQTRIKTINPLADYVPCAAHSLNLVGSCAVELVTEAVDFFSTLQELYNFFTISTHRWQILVQRTNLTVKSLSQTRWSARHDAFYALEKEWSAIIDALEFIAESRDEKPTTRFEATRLQRKLQHLETAILVFVWNVTLDRFNAASKKLQESQADLSSIVQIYSSLALFVQNMRDRQFSESEEKAKALSGVHDYYRYDTCRKKTKRLQPDESRVNERTSSPGQENFRTNVYYPILDTLSVQLAGRKSAYEKLYENFDFFDYLSKIDTYEVKNLANKLVSKYPDDLEETLGNECIHLHCLLKDSVANTEDVHSAQKICNVLHSQSLRDIYPNVDIALRIFLSIPATNCSGERSFSTLKRVKTYLRASMGQDRLNALALLSIEAQLVQDINYDDIIDVFARTKARKKKFSN</sequence>
<dbReference type="AlphaFoldDB" id="A0AAU9UCA3"/>
<dbReference type="PANTHER" id="PTHR45749:SF23">
    <property type="entry name" value="ZINC FINGER MYM-TYPE PROTEIN 1-LIKE"/>
    <property type="match status" value="1"/>
</dbReference>
<dbReference type="Proteomes" id="UP001153954">
    <property type="component" value="Unassembled WGS sequence"/>
</dbReference>
<keyword evidence="3" id="KW-1185">Reference proteome</keyword>
<gene>
    <name evidence="2" type="ORF">EEDITHA_LOCUS12098</name>
</gene>
<dbReference type="InterPro" id="IPR008906">
    <property type="entry name" value="HATC_C_dom"/>
</dbReference>
<dbReference type="EMBL" id="CAKOGL010000017">
    <property type="protein sequence ID" value="CAH2096803.1"/>
    <property type="molecule type" value="Genomic_DNA"/>
</dbReference>